<evidence type="ECO:0000313" key="1">
    <source>
        <dbReference type="EMBL" id="GAH93620.1"/>
    </source>
</evidence>
<gene>
    <name evidence="1" type="ORF">S06H3_00607</name>
</gene>
<sequence>MPKEKTIHICAICGDEIAYVSEYYFDLKTKKTYHLDCYFEQQRNDANNKLPKSKSGCASFRGRGMDFNSTRRS</sequence>
<dbReference type="EMBL" id="BARV01000115">
    <property type="protein sequence ID" value="GAH93620.1"/>
    <property type="molecule type" value="Genomic_DNA"/>
</dbReference>
<evidence type="ECO:0008006" key="2">
    <source>
        <dbReference type="Google" id="ProtNLM"/>
    </source>
</evidence>
<reference evidence="1" key="1">
    <citation type="journal article" date="2014" name="Front. Microbiol.">
        <title>High frequency of phylogenetically diverse reductive dehalogenase-homologous genes in deep subseafloor sedimentary metagenomes.</title>
        <authorList>
            <person name="Kawai M."/>
            <person name="Futagami T."/>
            <person name="Toyoda A."/>
            <person name="Takaki Y."/>
            <person name="Nishi S."/>
            <person name="Hori S."/>
            <person name="Arai W."/>
            <person name="Tsubouchi T."/>
            <person name="Morono Y."/>
            <person name="Uchiyama I."/>
            <person name="Ito T."/>
            <person name="Fujiyama A."/>
            <person name="Inagaki F."/>
            <person name="Takami H."/>
        </authorList>
    </citation>
    <scope>NUCLEOTIDE SEQUENCE</scope>
    <source>
        <strain evidence="1">Expedition CK06-06</strain>
    </source>
</reference>
<name>X1KJ29_9ZZZZ</name>
<protein>
    <recommendedName>
        <fullName evidence="2">PARP-type domain-containing protein</fullName>
    </recommendedName>
</protein>
<proteinExistence type="predicted"/>
<accession>X1KJ29</accession>
<comment type="caution">
    <text evidence="1">The sequence shown here is derived from an EMBL/GenBank/DDBJ whole genome shotgun (WGS) entry which is preliminary data.</text>
</comment>
<dbReference type="AlphaFoldDB" id="X1KJ29"/>
<organism evidence="1">
    <name type="scientific">marine sediment metagenome</name>
    <dbReference type="NCBI Taxonomy" id="412755"/>
    <lineage>
        <taxon>unclassified sequences</taxon>
        <taxon>metagenomes</taxon>
        <taxon>ecological metagenomes</taxon>
    </lineage>
</organism>